<feature type="non-terminal residue" evidence="1">
    <location>
        <position position="1"/>
    </location>
</feature>
<reference evidence="1" key="1">
    <citation type="submission" date="2021-02" db="EMBL/GenBank/DDBJ databases">
        <authorList>
            <person name="Nowell W R."/>
        </authorList>
    </citation>
    <scope>NUCLEOTIDE SEQUENCE</scope>
</reference>
<organism evidence="1 2">
    <name type="scientific">Rotaria magnacalcarata</name>
    <dbReference type="NCBI Taxonomy" id="392030"/>
    <lineage>
        <taxon>Eukaryota</taxon>
        <taxon>Metazoa</taxon>
        <taxon>Spiralia</taxon>
        <taxon>Gnathifera</taxon>
        <taxon>Rotifera</taxon>
        <taxon>Eurotatoria</taxon>
        <taxon>Bdelloidea</taxon>
        <taxon>Philodinida</taxon>
        <taxon>Philodinidae</taxon>
        <taxon>Rotaria</taxon>
    </lineage>
</organism>
<dbReference type="EMBL" id="CAJOBI010126199">
    <property type="protein sequence ID" value="CAF4702116.1"/>
    <property type="molecule type" value="Genomic_DNA"/>
</dbReference>
<gene>
    <name evidence="1" type="ORF">SMN809_LOCUS43094</name>
</gene>
<evidence type="ECO:0000313" key="1">
    <source>
        <dbReference type="EMBL" id="CAF4702116.1"/>
    </source>
</evidence>
<name>A0A8S3A9E3_9BILA</name>
<dbReference type="AlphaFoldDB" id="A0A8S3A9E3"/>
<dbReference type="Proteomes" id="UP000676336">
    <property type="component" value="Unassembled WGS sequence"/>
</dbReference>
<comment type="caution">
    <text evidence="1">The sequence shown here is derived from an EMBL/GenBank/DDBJ whole genome shotgun (WGS) entry which is preliminary data.</text>
</comment>
<evidence type="ECO:0000313" key="2">
    <source>
        <dbReference type="Proteomes" id="UP000676336"/>
    </source>
</evidence>
<protein>
    <submittedName>
        <fullName evidence="1">Uncharacterized protein</fullName>
    </submittedName>
</protein>
<accession>A0A8S3A9E3</accession>
<sequence>TRHNSKEPDIYVLSDRDSTQNTIERQNSPSPLEIISSNKKIYSSPEKLIMSTEKEETASNYDSDDGWSDDSAELLYVDERY</sequence>
<feature type="non-terminal residue" evidence="1">
    <location>
        <position position="81"/>
    </location>
</feature>
<proteinExistence type="predicted"/>